<protein>
    <recommendedName>
        <fullName evidence="6">Amino acid transporter</fullName>
    </recommendedName>
</protein>
<dbReference type="GO" id="GO:0005886">
    <property type="term" value="C:plasma membrane"/>
    <property type="evidence" value="ECO:0007669"/>
    <property type="project" value="TreeGrafter"/>
</dbReference>
<dbReference type="PANTHER" id="PTHR11958:SF63">
    <property type="entry name" value="AMINO ACID TRANSPORTER"/>
    <property type="match status" value="1"/>
</dbReference>
<proteinExistence type="inferred from homology"/>
<dbReference type="InterPro" id="IPR036458">
    <property type="entry name" value="Na:dicarbo_symporter_sf"/>
</dbReference>
<gene>
    <name evidence="8" type="ORF">BDBG_00041</name>
</gene>
<sequence>MSSNELRETGSTEKNEPLNLKQVQSPGVVETMETVEEPKKTLWEKVKTPGSVYQILISAVIAIAIGFAVNTTVEKVPVAAVDLCSIPGKVWLRALKMIVLPLIVVSLILAVQRLREMSRGGALLARWTIGYYLFTTLVAILHSTILVSLVWAKQFTEVDPETRAIDKDLQKDIDSRSVYKAHDIVVELFETLVPDNIVAAFANDVLLGVLVVSIILGYMIRDPATSSILKVVREIEGLITVAITFLINMAPIGIFFLIMPNLFKLDIKEVGINLGLLIGAGLSGMAIQLFIIYPILYFAVMRQNPFAYWMKNSPAWVTAWGTASSAGTMPVTLKCLAARKVPDTIAKFAIPLGTLVNMDGTAIYLPITVTFLAATQGQVISAGQYVVVFLTATLASIGTTPIPSSSLVLIIMIANSISVEVTGMYGVITAIDWFMDRFRTMTNVTGDLYGGAIVAKITGIRDPIVDADGTIIDSSAQDENAKRNSQV</sequence>
<feature type="transmembrane region" description="Helical" evidence="6">
    <location>
        <begin position="238"/>
        <end position="258"/>
    </location>
</feature>
<evidence type="ECO:0000256" key="6">
    <source>
        <dbReference type="RuleBase" id="RU361216"/>
    </source>
</evidence>
<feature type="transmembrane region" description="Helical" evidence="6">
    <location>
        <begin position="52"/>
        <end position="70"/>
    </location>
</feature>
<dbReference type="AlphaFoldDB" id="A0A179U5M3"/>
<keyword evidence="2 6" id="KW-0813">Transport</keyword>
<dbReference type="OrthoDB" id="5877963at2759"/>
<dbReference type="Proteomes" id="UP000002038">
    <property type="component" value="Unassembled WGS sequence"/>
</dbReference>
<evidence type="ECO:0000256" key="3">
    <source>
        <dbReference type="ARBA" id="ARBA00022692"/>
    </source>
</evidence>
<keyword evidence="3 6" id="KW-0812">Transmembrane</keyword>
<feature type="compositionally biased region" description="Basic and acidic residues" evidence="7">
    <location>
        <begin position="1"/>
        <end position="16"/>
    </location>
</feature>
<keyword evidence="9" id="KW-1185">Reference proteome</keyword>
<evidence type="ECO:0000256" key="1">
    <source>
        <dbReference type="ARBA" id="ARBA00004141"/>
    </source>
</evidence>
<dbReference type="Gene3D" id="1.10.3860.10">
    <property type="entry name" value="Sodium:dicarboxylate symporter"/>
    <property type="match status" value="1"/>
</dbReference>
<dbReference type="GO" id="GO:0015175">
    <property type="term" value="F:neutral L-amino acid transmembrane transporter activity"/>
    <property type="evidence" value="ECO:0007669"/>
    <property type="project" value="TreeGrafter"/>
</dbReference>
<keyword evidence="6" id="KW-0769">Symport</keyword>
<dbReference type="GeneID" id="8507810"/>
<comment type="similarity">
    <text evidence="6">Belongs to the dicarboxylate/amino acid:cation symporter (DAACS) (TC 2.A.23) family.</text>
</comment>
<dbReference type="EMBL" id="GG657448">
    <property type="protein sequence ID" value="OAT03304.1"/>
    <property type="molecule type" value="Genomic_DNA"/>
</dbReference>
<evidence type="ECO:0000313" key="8">
    <source>
        <dbReference type="EMBL" id="OAT03304.1"/>
    </source>
</evidence>
<organism evidence="8 9">
    <name type="scientific">Blastomyces gilchristii (strain SLH14081)</name>
    <name type="common">Blastomyces dermatitidis</name>
    <dbReference type="NCBI Taxonomy" id="559298"/>
    <lineage>
        <taxon>Eukaryota</taxon>
        <taxon>Fungi</taxon>
        <taxon>Dikarya</taxon>
        <taxon>Ascomycota</taxon>
        <taxon>Pezizomycotina</taxon>
        <taxon>Eurotiomycetes</taxon>
        <taxon>Eurotiomycetidae</taxon>
        <taxon>Onygenales</taxon>
        <taxon>Ajellomycetaceae</taxon>
        <taxon>Blastomyces</taxon>
    </lineage>
</organism>
<dbReference type="STRING" id="559298.A0A179U5M3"/>
<feature type="transmembrane region" description="Helical" evidence="6">
    <location>
        <begin position="270"/>
        <end position="300"/>
    </location>
</feature>
<feature type="transmembrane region" description="Helical" evidence="6">
    <location>
        <begin position="131"/>
        <end position="152"/>
    </location>
</feature>
<feature type="transmembrane region" description="Helical" evidence="6">
    <location>
        <begin position="197"/>
        <end position="218"/>
    </location>
</feature>
<feature type="transmembrane region" description="Helical" evidence="6">
    <location>
        <begin position="408"/>
        <end position="431"/>
    </location>
</feature>
<dbReference type="InterPro" id="IPR001991">
    <property type="entry name" value="Na-dicarboxylate_symporter"/>
</dbReference>
<evidence type="ECO:0000256" key="2">
    <source>
        <dbReference type="ARBA" id="ARBA00022448"/>
    </source>
</evidence>
<dbReference type="GO" id="GO:0005313">
    <property type="term" value="F:L-glutamate transmembrane transporter activity"/>
    <property type="evidence" value="ECO:0007669"/>
    <property type="project" value="TreeGrafter"/>
</dbReference>
<feature type="region of interest" description="Disordered" evidence="7">
    <location>
        <begin position="1"/>
        <end position="20"/>
    </location>
</feature>
<evidence type="ECO:0000313" key="9">
    <source>
        <dbReference type="Proteomes" id="UP000002038"/>
    </source>
</evidence>
<evidence type="ECO:0000256" key="7">
    <source>
        <dbReference type="SAM" id="MobiDB-lite"/>
    </source>
</evidence>
<keyword evidence="4 6" id="KW-1133">Transmembrane helix</keyword>
<dbReference type="RefSeq" id="XP_031575572.1">
    <property type="nucleotide sequence ID" value="XM_031719704.1"/>
</dbReference>
<dbReference type="InterPro" id="IPR050746">
    <property type="entry name" value="DAACS"/>
</dbReference>
<comment type="subcellular location">
    <subcellularLocation>
        <location evidence="1 6">Membrane</location>
        <topology evidence="1 6">Multi-pass membrane protein</topology>
    </subcellularLocation>
</comment>
<feature type="transmembrane region" description="Helical" evidence="6">
    <location>
        <begin position="385"/>
        <end position="402"/>
    </location>
</feature>
<name>A0A179U5M3_BLAGS</name>
<reference evidence="9" key="1">
    <citation type="journal article" date="2015" name="PLoS Genet.">
        <title>The dynamic genome and transcriptome of the human fungal pathogen Blastomyces and close relative Emmonsia.</title>
        <authorList>
            <person name="Munoz J.F."/>
            <person name="Gauthier G.M."/>
            <person name="Desjardins C.A."/>
            <person name="Gallo J.E."/>
            <person name="Holder J."/>
            <person name="Sullivan T.D."/>
            <person name="Marty A.J."/>
            <person name="Carmen J.C."/>
            <person name="Chen Z."/>
            <person name="Ding L."/>
            <person name="Gujja S."/>
            <person name="Magrini V."/>
            <person name="Misas E."/>
            <person name="Mitreva M."/>
            <person name="Priest M."/>
            <person name="Saif S."/>
            <person name="Whiston E.A."/>
            <person name="Young S."/>
            <person name="Zeng Q."/>
            <person name="Goldman W.E."/>
            <person name="Mardis E.R."/>
            <person name="Taylor J.W."/>
            <person name="McEwen J.G."/>
            <person name="Clay O.K."/>
            <person name="Klein B.S."/>
            <person name="Cuomo C.A."/>
        </authorList>
    </citation>
    <scope>NUCLEOTIDE SEQUENCE [LARGE SCALE GENOMIC DNA]</scope>
    <source>
        <strain evidence="9">SLH14081</strain>
    </source>
</reference>
<dbReference type="VEuPathDB" id="FungiDB:BDBG_00041"/>
<dbReference type="GO" id="GO:0015501">
    <property type="term" value="F:glutamate:sodium symporter activity"/>
    <property type="evidence" value="ECO:0007669"/>
    <property type="project" value="TreeGrafter"/>
</dbReference>
<dbReference type="PANTHER" id="PTHR11958">
    <property type="entry name" value="SODIUM/DICARBOXYLATE SYMPORTER-RELATED"/>
    <property type="match status" value="1"/>
</dbReference>
<evidence type="ECO:0000256" key="4">
    <source>
        <dbReference type="ARBA" id="ARBA00022989"/>
    </source>
</evidence>
<dbReference type="Pfam" id="PF00375">
    <property type="entry name" value="SDF"/>
    <property type="match status" value="1"/>
</dbReference>
<dbReference type="SUPFAM" id="SSF118215">
    <property type="entry name" value="Proton glutamate symport protein"/>
    <property type="match status" value="1"/>
</dbReference>
<dbReference type="KEGG" id="bgh:BDBG_00041"/>
<evidence type="ECO:0000256" key="5">
    <source>
        <dbReference type="ARBA" id="ARBA00023136"/>
    </source>
</evidence>
<dbReference type="PRINTS" id="PR00173">
    <property type="entry name" value="EDTRNSPORT"/>
</dbReference>
<keyword evidence="5 6" id="KW-0472">Membrane</keyword>
<accession>A0A179U5M3</accession>
<feature type="transmembrane region" description="Helical" evidence="6">
    <location>
        <begin position="90"/>
        <end position="111"/>
    </location>
</feature>